<keyword evidence="3" id="KW-0349">Heme</keyword>
<proteinExistence type="predicted"/>
<dbReference type="InterPro" id="IPR018495">
    <property type="entry name" value="Succ_DH_cyt_bsu_CS"/>
</dbReference>
<keyword evidence="5" id="KW-0479">Metal-binding</keyword>
<dbReference type="GO" id="GO:0016020">
    <property type="term" value="C:membrane"/>
    <property type="evidence" value="ECO:0007669"/>
    <property type="project" value="UniProtKB-SubCell"/>
</dbReference>
<evidence type="ECO:0000256" key="9">
    <source>
        <dbReference type="SAM" id="Phobius"/>
    </source>
</evidence>
<keyword evidence="8 9" id="KW-0472">Membrane</keyword>
<dbReference type="GO" id="GO:0006121">
    <property type="term" value="P:mitochondrial electron transport, succinate to ubiquinone"/>
    <property type="evidence" value="ECO:0007669"/>
    <property type="project" value="TreeGrafter"/>
</dbReference>
<dbReference type="GeneID" id="113402506"/>
<dbReference type="InterPro" id="IPR034804">
    <property type="entry name" value="SQR/QFR_C/D"/>
</dbReference>
<sequence>MALFCCTRLASSSTLGNLAKFRTALGTVSYAQAASIPKITFKKFEPPKDEHHDLRNERLNRPLSPHLTIYKFQLTSMLSITHRAAGIILTGYATALGMGALMLPNDISHYITMIEGLNLSPATIFLAKAAIASPFGYHFANGIRHLYWDTAKGLTIKEVYTTGYSMLAGTIAITLFLAAL</sequence>
<dbReference type="PANTHER" id="PTHR10978">
    <property type="entry name" value="SUCCINATE DEHYDROGENASE CYTOCHROME B560 SUBUNIT"/>
    <property type="match status" value="1"/>
</dbReference>
<dbReference type="AlphaFoldDB" id="A0A8B8IN82"/>
<dbReference type="Proteomes" id="UP001652626">
    <property type="component" value="Chromosome 11"/>
</dbReference>
<evidence type="ECO:0000256" key="2">
    <source>
        <dbReference type="ARBA" id="ARBA00005163"/>
    </source>
</evidence>
<comment type="subcellular location">
    <subcellularLocation>
        <location evidence="1">Membrane</location>
        <topology evidence="1">Multi-pass membrane protein</topology>
    </subcellularLocation>
</comment>
<comment type="pathway">
    <text evidence="2">Carbohydrate metabolism; tricarboxylic acid cycle.</text>
</comment>
<evidence type="ECO:0000256" key="8">
    <source>
        <dbReference type="ARBA" id="ARBA00023136"/>
    </source>
</evidence>
<keyword evidence="10" id="KW-1185">Reference proteome</keyword>
<dbReference type="OrthoDB" id="588261at2759"/>
<name>A0A8B8IN82_VANTA</name>
<evidence type="ECO:0000256" key="3">
    <source>
        <dbReference type="ARBA" id="ARBA00022617"/>
    </source>
</evidence>
<evidence type="ECO:0000256" key="7">
    <source>
        <dbReference type="ARBA" id="ARBA00023004"/>
    </source>
</evidence>
<evidence type="ECO:0000256" key="1">
    <source>
        <dbReference type="ARBA" id="ARBA00004141"/>
    </source>
</evidence>
<feature type="transmembrane region" description="Helical" evidence="9">
    <location>
        <begin position="116"/>
        <end position="139"/>
    </location>
</feature>
<dbReference type="GO" id="GO:0046872">
    <property type="term" value="F:metal ion binding"/>
    <property type="evidence" value="ECO:0007669"/>
    <property type="project" value="UniProtKB-KW"/>
</dbReference>
<dbReference type="GO" id="GO:0009055">
    <property type="term" value="F:electron transfer activity"/>
    <property type="evidence" value="ECO:0007669"/>
    <property type="project" value="InterPro"/>
</dbReference>
<keyword evidence="4 9" id="KW-0812">Transmembrane</keyword>
<accession>A0A8B8IN82</accession>
<gene>
    <name evidence="11" type="primary">LOC113402506</name>
</gene>
<dbReference type="FunFam" id="1.20.1300.10:FF:000011">
    <property type="entry name" value="Succinate dehydrogenase cytochrome b560 subunit"/>
    <property type="match status" value="1"/>
</dbReference>
<dbReference type="CDD" id="cd03499">
    <property type="entry name" value="SQR_TypeC_SdhC"/>
    <property type="match status" value="1"/>
</dbReference>
<keyword evidence="6 9" id="KW-1133">Transmembrane helix</keyword>
<dbReference type="InterPro" id="IPR014314">
    <property type="entry name" value="Succ_DH_cytb556"/>
</dbReference>
<feature type="transmembrane region" description="Helical" evidence="9">
    <location>
        <begin position="84"/>
        <end position="104"/>
    </location>
</feature>
<dbReference type="NCBIfam" id="TIGR02970">
    <property type="entry name" value="succ_dehyd_cytB"/>
    <property type="match status" value="1"/>
</dbReference>
<dbReference type="PROSITE" id="PS01001">
    <property type="entry name" value="SDH_CYT_2"/>
    <property type="match status" value="1"/>
</dbReference>
<feature type="transmembrane region" description="Helical" evidence="9">
    <location>
        <begin position="159"/>
        <end position="179"/>
    </location>
</feature>
<reference evidence="11" key="1">
    <citation type="submission" date="2025-08" db="UniProtKB">
        <authorList>
            <consortium name="RefSeq"/>
        </authorList>
    </citation>
    <scope>IDENTIFICATION</scope>
    <source>
        <tissue evidence="11">Whole body</tissue>
    </source>
</reference>
<dbReference type="InterPro" id="IPR000701">
    <property type="entry name" value="SuccDH_FuR_B_TM-su"/>
</dbReference>
<evidence type="ECO:0000256" key="5">
    <source>
        <dbReference type="ARBA" id="ARBA00022723"/>
    </source>
</evidence>
<dbReference type="PANTHER" id="PTHR10978:SF5">
    <property type="entry name" value="SUCCINATE DEHYDROGENASE CYTOCHROME B560 SUBUNIT, MITOCHONDRIAL"/>
    <property type="match status" value="1"/>
</dbReference>
<evidence type="ECO:0000313" key="11">
    <source>
        <dbReference type="RefSeq" id="XP_026498570.1"/>
    </source>
</evidence>
<dbReference type="Gene3D" id="1.20.1300.10">
    <property type="entry name" value="Fumarate reductase/succinate dehydrogenase, transmembrane subunit"/>
    <property type="match status" value="1"/>
</dbReference>
<dbReference type="Pfam" id="PF01127">
    <property type="entry name" value="Sdh_cyt"/>
    <property type="match status" value="1"/>
</dbReference>
<keyword evidence="7" id="KW-0408">Iron</keyword>
<dbReference type="OMA" id="LTWMLSG"/>
<evidence type="ECO:0000256" key="4">
    <source>
        <dbReference type="ARBA" id="ARBA00022692"/>
    </source>
</evidence>
<evidence type="ECO:0000313" key="10">
    <source>
        <dbReference type="Proteomes" id="UP001652626"/>
    </source>
</evidence>
<protein>
    <submittedName>
        <fullName evidence="11">Succinate dehydrogenase cytochrome b560 subunit, mitochondrial-like</fullName>
    </submittedName>
</protein>
<evidence type="ECO:0000256" key="6">
    <source>
        <dbReference type="ARBA" id="ARBA00022989"/>
    </source>
</evidence>
<organism evidence="10 11">
    <name type="scientific">Vanessa tameamea</name>
    <name type="common">Kamehameha butterfly</name>
    <dbReference type="NCBI Taxonomy" id="334116"/>
    <lineage>
        <taxon>Eukaryota</taxon>
        <taxon>Metazoa</taxon>
        <taxon>Ecdysozoa</taxon>
        <taxon>Arthropoda</taxon>
        <taxon>Hexapoda</taxon>
        <taxon>Insecta</taxon>
        <taxon>Pterygota</taxon>
        <taxon>Neoptera</taxon>
        <taxon>Endopterygota</taxon>
        <taxon>Lepidoptera</taxon>
        <taxon>Glossata</taxon>
        <taxon>Ditrysia</taxon>
        <taxon>Papilionoidea</taxon>
        <taxon>Nymphalidae</taxon>
        <taxon>Nymphalinae</taxon>
        <taxon>Vanessa</taxon>
    </lineage>
</organism>
<dbReference type="SUPFAM" id="SSF81343">
    <property type="entry name" value="Fumarate reductase respiratory complex transmembrane subunits"/>
    <property type="match status" value="1"/>
</dbReference>
<dbReference type="GO" id="GO:0005739">
    <property type="term" value="C:mitochondrion"/>
    <property type="evidence" value="ECO:0007669"/>
    <property type="project" value="GOC"/>
</dbReference>
<dbReference type="RefSeq" id="XP_026498570.1">
    <property type="nucleotide sequence ID" value="XM_026642785.2"/>
</dbReference>
<dbReference type="GO" id="GO:0006099">
    <property type="term" value="P:tricarboxylic acid cycle"/>
    <property type="evidence" value="ECO:0007669"/>
    <property type="project" value="InterPro"/>
</dbReference>